<dbReference type="AlphaFoldDB" id="A0AAQ3PBK1"/>
<reference evidence="2 3" key="1">
    <citation type="journal article" date="2023" name="Life. Sci Alliance">
        <title>Evolutionary insights into 3D genome organization and epigenetic landscape of Vigna mungo.</title>
        <authorList>
            <person name="Junaid A."/>
            <person name="Singh B."/>
            <person name="Bhatia S."/>
        </authorList>
    </citation>
    <scope>NUCLEOTIDE SEQUENCE [LARGE SCALE GENOMIC DNA]</scope>
    <source>
        <strain evidence="2">Urdbean</strain>
    </source>
</reference>
<sequence>MADDDCLSANQTDKISPDNSCSDGADVPKGRPMSPGTLALMCDEQDTMFMTSASPIGSRAHACNTSSQPPYGQGMTECSSLARSELESEKDPNNNCTGNTSTETAHQQGTTNNVVAKAATNITSTSSFPGGSLIPEK</sequence>
<gene>
    <name evidence="2" type="ORF">V8G54_004325</name>
</gene>
<feature type="compositionally biased region" description="Polar residues" evidence="1">
    <location>
        <begin position="8"/>
        <end position="22"/>
    </location>
</feature>
<accession>A0AAQ3PBK1</accession>
<keyword evidence="3" id="KW-1185">Reference proteome</keyword>
<dbReference type="Proteomes" id="UP001374535">
    <property type="component" value="Chromosome 1"/>
</dbReference>
<organism evidence="2 3">
    <name type="scientific">Vigna mungo</name>
    <name type="common">Black gram</name>
    <name type="synonym">Phaseolus mungo</name>
    <dbReference type="NCBI Taxonomy" id="3915"/>
    <lineage>
        <taxon>Eukaryota</taxon>
        <taxon>Viridiplantae</taxon>
        <taxon>Streptophyta</taxon>
        <taxon>Embryophyta</taxon>
        <taxon>Tracheophyta</taxon>
        <taxon>Spermatophyta</taxon>
        <taxon>Magnoliopsida</taxon>
        <taxon>eudicotyledons</taxon>
        <taxon>Gunneridae</taxon>
        <taxon>Pentapetalae</taxon>
        <taxon>rosids</taxon>
        <taxon>fabids</taxon>
        <taxon>Fabales</taxon>
        <taxon>Fabaceae</taxon>
        <taxon>Papilionoideae</taxon>
        <taxon>50 kb inversion clade</taxon>
        <taxon>NPAAA clade</taxon>
        <taxon>indigoferoid/millettioid clade</taxon>
        <taxon>Phaseoleae</taxon>
        <taxon>Vigna</taxon>
    </lineage>
</organism>
<feature type="compositionally biased region" description="Polar residues" evidence="1">
    <location>
        <begin position="63"/>
        <end position="82"/>
    </location>
</feature>
<name>A0AAQ3PBK1_VIGMU</name>
<feature type="region of interest" description="Disordered" evidence="1">
    <location>
        <begin position="56"/>
        <end position="137"/>
    </location>
</feature>
<evidence type="ECO:0000256" key="1">
    <source>
        <dbReference type="SAM" id="MobiDB-lite"/>
    </source>
</evidence>
<dbReference type="EMBL" id="CP144700">
    <property type="protein sequence ID" value="WVZ25781.1"/>
    <property type="molecule type" value="Genomic_DNA"/>
</dbReference>
<evidence type="ECO:0000313" key="2">
    <source>
        <dbReference type="EMBL" id="WVZ25781.1"/>
    </source>
</evidence>
<evidence type="ECO:0000313" key="3">
    <source>
        <dbReference type="Proteomes" id="UP001374535"/>
    </source>
</evidence>
<feature type="region of interest" description="Disordered" evidence="1">
    <location>
        <begin position="1"/>
        <end position="38"/>
    </location>
</feature>
<feature type="compositionally biased region" description="Polar residues" evidence="1">
    <location>
        <begin position="93"/>
        <end position="129"/>
    </location>
</feature>
<proteinExistence type="predicted"/>
<protein>
    <submittedName>
        <fullName evidence="2">Uncharacterized protein</fullName>
    </submittedName>
</protein>